<evidence type="ECO:0000313" key="2">
    <source>
        <dbReference type="Proteomes" id="UP000824120"/>
    </source>
</evidence>
<name>A0A9J5WPX5_SOLCO</name>
<protein>
    <submittedName>
        <fullName evidence="1">Uncharacterized protein</fullName>
    </submittedName>
</protein>
<gene>
    <name evidence="1" type="ORF">H5410_057354</name>
</gene>
<organism evidence="1 2">
    <name type="scientific">Solanum commersonii</name>
    <name type="common">Commerson's wild potato</name>
    <name type="synonym">Commerson's nightshade</name>
    <dbReference type="NCBI Taxonomy" id="4109"/>
    <lineage>
        <taxon>Eukaryota</taxon>
        <taxon>Viridiplantae</taxon>
        <taxon>Streptophyta</taxon>
        <taxon>Embryophyta</taxon>
        <taxon>Tracheophyta</taxon>
        <taxon>Spermatophyta</taxon>
        <taxon>Magnoliopsida</taxon>
        <taxon>eudicotyledons</taxon>
        <taxon>Gunneridae</taxon>
        <taxon>Pentapetalae</taxon>
        <taxon>asterids</taxon>
        <taxon>lamiids</taxon>
        <taxon>Solanales</taxon>
        <taxon>Solanaceae</taxon>
        <taxon>Solanoideae</taxon>
        <taxon>Solaneae</taxon>
        <taxon>Solanum</taxon>
    </lineage>
</organism>
<evidence type="ECO:0000313" key="1">
    <source>
        <dbReference type="EMBL" id="KAG5577220.1"/>
    </source>
</evidence>
<sequence>MEEQGLEFLQFAGSIVSRYSRSLSILLPDCGIHILQ</sequence>
<proteinExistence type="predicted"/>
<dbReference type="Proteomes" id="UP000824120">
    <property type="component" value="Chromosome 11"/>
</dbReference>
<dbReference type="EMBL" id="JACXVP010000011">
    <property type="protein sequence ID" value="KAG5577220.1"/>
    <property type="molecule type" value="Genomic_DNA"/>
</dbReference>
<comment type="caution">
    <text evidence="1">The sequence shown here is derived from an EMBL/GenBank/DDBJ whole genome shotgun (WGS) entry which is preliminary data.</text>
</comment>
<reference evidence="1 2" key="1">
    <citation type="submission" date="2020-09" db="EMBL/GenBank/DDBJ databases">
        <title>De no assembly of potato wild relative species, Solanum commersonii.</title>
        <authorList>
            <person name="Cho K."/>
        </authorList>
    </citation>
    <scope>NUCLEOTIDE SEQUENCE [LARGE SCALE GENOMIC DNA]</scope>
    <source>
        <strain evidence="1">LZ3.2</strain>
        <tissue evidence="1">Leaf</tissue>
    </source>
</reference>
<accession>A0A9J5WPX5</accession>
<dbReference type="AlphaFoldDB" id="A0A9J5WPX5"/>
<keyword evidence="2" id="KW-1185">Reference proteome</keyword>